<keyword evidence="1" id="KW-0732">Signal</keyword>
<reference evidence="4" key="1">
    <citation type="submission" date="2016-10" db="EMBL/GenBank/DDBJ databases">
        <authorList>
            <person name="Varghese N."/>
            <person name="Submissions S."/>
        </authorList>
    </citation>
    <scope>NUCLEOTIDE SEQUENCE [LARGE SCALE GENOMIC DNA]</scope>
    <source>
        <strain evidence="4">GAS369</strain>
    </source>
</reference>
<proteinExistence type="predicted"/>
<sequence length="91" mass="9207">MKTVIIALSAAVLIAAAPAVLAKNVSGKPDQQHHTSKKHPRVVSGYAPRHAMHAKGLMGYPGAFGYAPSGSKDYTYENSRSGGGGGGGGGM</sequence>
<evidence type="ECO:0000313" key="2">
    <source>
        <dbReference type="EMBL" id="SDS76929.1"/>
    </source>
</evidence>
<dbReference type="RefSeq" id="WP_167558733.1">
    <property type="nucleotide sequence ID" value="NZ_LT629750.1"/>
</dbReference>
<protein>
    <submittedName>
        <fullName evidence="2">Uncharacterized protein</fullName>
    </submittedName>
</protein>
<reference evidence="2" key="2">
    <citation type="submission" date="2016-10" db="EMBL/GenBank/DDBJ databases">
        <authorList>
            <person name="de Groot N.N."/>
        </authorList>
    </citation>
    <scope>NUCLEOTIDE SEQUENCE [LARGE SCALE GENOMIC DNA]</scope>
    <source>
        <strain evidence="2">GAS369</strain>
    </source>
</reference>
<gene>
    <name evidence="2" type="ORF">SAMN05444158_3138</name>
    <name evidence="3" type="ORF">SAMN05444158_7074</name>
</gene>
<dbReference type="Proteomes" id="UP000243904">
    <property type="component" value="Chromosome I"/>
</dbReference>
<dbReference type="EMBL" id="LT629750">
    <property type="protein sequence ID" value="SDS76929.1"/>
    <property type="molecule type" value="Genomic_DNA"/>
</dbReference>
<evidence type="ECO:0000256" key="1">
    <source>
        <dbReference type="SAM" id="SignalP"/>
    </source>
</evidence>
<evidence type="ECO:0000313" key="4">
    <source>
        <dbReference type="Proteomes" id="UP000243904"/>
    </source>
</evidence>
<dbReference type="EMBL" id="LT629750">
    <property type="protein sequence ID" value="SDT56447.1"/>
    <property type="molecule type" value="Genomic_DNA"/>
</dbReference>
<keyword evidence="4" id="KW-1185">Reference proteome</keyword>
<feature type="chain" id="PRO_5010471622" evidence="1">
    <location>
        <begin position="23"/>
        <end position="91"/>
    </location>
</feature>
<organism evidence="2 4">
    <name type="scientific">Bradyrhizobium canariense</name>
    <dbReference type="NCBI Taxonomy" id="255045"/>
    <lineage>
        <taxon>Bacteria</taxon>
        <taxon>Pseudomonadati</taxon>
        <taxon>Pseudomonadota</taxon>
        <taxon>Alphaproteobacteria</taxon>
        <taxon>Hyphomicrobiales</taxon>
        <taxon>Nitrobacteraceae</taxon>
        <taxon>Bradyrhizobium</taxon>
    </lineage>
</organism>
<name>A0A1H1UYJ1_9BRAD</name>
<feature type="signal peptide" evidence="1">
    <location>
        <begin position="1"/>
        <end position="22"/>
    </location>
</feature>
<dbReference type="AlphaFoldDB" id="A0A1H1UYJ1"/>
<evidence type="ECO:0000313" key="3">
    <source>
        <dbReference type="EMBL" id="SDT56447.1"/>
    </source>
</evidence>
<accession>A0A1H1UYJ1</accession>